<dbReference type="InterPro" id="IPR049305">
    <property type="entry name" value="GlxA-like_b-barrel"/>
</dbReference>
<keyword evidence="1" id="KW-1133">Transmembrane helix</keyword>
<feature type="domain" description="GlxA-like beta barrel" evidence="2">
    <location>
        <begin position="120"/>
        <end position="205"/>
    </location>
</feature>
<proteinExistence type="predicted"/>
<evidence type="ECO:0000313" key="3">
    <source>
        <dbReference type="EMBL" id="PJE69757.1"/>
    </source>
</evidence>
<comment type="caution">
    <text evidence="3">The sequence shown here is derived from an EMBL/GenBank/DDBJ whole genome shotgun (WGS) entry which is preliminary data.</text>
</comment>
<organism evidence="3 4">
    <name type="scientific">Candidatus Staskawiczbacteria bacterium CG10_big_fil_rev_8_21_14_0_10_38_10</name>
    <dbReference type="NCBI Taxonomy" id="1974891"/>
    <lineage>
        <taxon>Bacteria</taxon>
        <taxon>Candidatus Staskawicziibacteriota</taxon>
    </lineage>
</organism>
<reference evidence="4" key="1">
    <citation type="submission" date="2017-09" db="EMBL/GenBank/DDBJ databases">
        <title>Depth-based differentiation of microbial function through sediment-hosted aquifers and enrichment of novel symbionts in the deep terrestrial subsurface.</title>
        <authorList>
            <person name="Probst A.J."/>
            <person name="Ladd B."/>
            <person name="Jarett J.K."/>
            <person name="Geller-Mcgrath D.E."/>
            <person name="Sieber C.M.K."/>
            <person name="Emerson J.B."/>
            <person name="Anantharaman K."/>
            <person name="Thomas B.C."/>
            <person name="Malmstrom R."/>
            <person name="Stieglmeier M."/>
            <person name="Klingl A."/>
            <person name="Woyke T."/>
            <person name="Ryan C.M."/>
            <person name="Banfield J.F."/>
        </authorList>
    </citation>
    <scope>NUCLEOTIDE SEQUENCE [LARGE SCALE GENOMIC DNA]</scope>
</reference>
<dbReference type="Proteomes" id="UP000236946">
    <property type="component" value="Unassembled WGS sequence"/>
</dbReference>
<sequence length="306" mass="34423">MSKKFFDIFPPKYKQSSRPEDNITEQQSELPQLSPRKKIILGVAAFVFITGILLYFKLPRLNLEIWPQTDLLNLNEKIIIDKTVDKIDLENKIIPAEIIEEEKELWQEFSSTGSATKEGKAEGIIRLYNKYNPPTPISLKATTRFLSDSGKYFRAPDKIYIPVAQIKNGKVVPSSVDVKVEAIEAGDEYNIDPAKFSVPGLVGTPYYYSIYGESLASMKGGFAEDLRQVTQLDLQEAENNTTKKLLNDIESSLRNKISSEYILLDNAISKEVTEATPLVKAGATVEKFKFEAKAKARALVFKKSEL</sequence>
<dbReference type="AlphaFoldDB" id="A0A2H9T253"/>
<keyword evidence="1" id="KW-0472">Membrane</keyword>
<gene>
    <name evidence="3" type="ORF">COU98_00250</name>
</gene>
<dbReference type="Pfam" id="PF21110">
    <property type="entry name" value="GlxA"/>
    <property type="match status" value="1"/>
</dbReference>
<feature type="non-terminal residue" evidence="3">
    <location>
        <position position="306"/>
    </location>
</feature>
<evidence type="ECO:0000259" key="2">
    <source>
        <dbReference type="Pfam" id="PF21110"/>
    </source>
</evidence>
<name>A0A2H9T253_9BACT</name>
<feature type="transmembrane region" description="Helical" evidence="1">
    <location>
        <begin position="39"/>
        <end position="56"/>
    </location>
</feature>
<protein>
    <recommendedName>
        <fullName evidence="2">GlxA-like beta barrel domain-containing protein</fullName>
    </recommendedName>
</protein>
<keyword evidence="1" id="KW-0812">Transmembrane</keyword>
<dbReference type="EMBL" id="PFEN01000004">
    <property type="protein sequence ID" value="PJE69757.1"/>
    <property type="molecule type" value="Genomic_DNA"/>
</dbReference>
<evidence type="ECO:0000256" key="1">
    <source>
        <dbReference type="SAM" id="Phobius"/>
    </source>
</evidence>
<evidence type="ECO:0000313" key="4">
    <source>
        <dbReference type="Proteomes" id="UP000236946"/>
    </source>
</evidence>
<accession>A0A2H9T253</accession>